<dbReference type="PANTHER" id="PTHR11403">
    <property type="entry name" value="CYTOCHROME C OXIDASE SUBUNIT III"/>
    <property type="match status" value="1"/>
</dbReference>
<evidence type="ECO:0000313" key="9">
    <source>
        <dbReference type="EMBL" id="MCC9628342.1"/>
    </source>
</evidence>
<comment type="subcellular location">
    <subcellularLocation>
        <location evidence="6">Cell membrane</location>
        <topology evidence="6">Multi-pass membrane protein</topology>
    </subcellularLocation>
    <subcellularLocation>
        <location evidence="1">Membrane</location>
        <topology evidence="1">Multi-pass membrane protein</topology>
    </subcellularLocation>
</comment>
<evidence type="ECO:0000256" key="5">
    <source>
        <dbReference type="ARBA" id="ARBA00023136"/>
    </source>
</evidence>
<evidence type="ECO:0000256" key="2">
    <source>
        <dbReference type="ARBA" id="ARBA00010581"/>
    </source>
</evidence>
<keyword evidence="5 7" id="KW-0472">Membrane</keyword>
<dbReference type="GO" id="GO:0019646">
    <property type="term" value="P:aerobic electron transport chain"/>
    <property type="evidence" value="ECO:0007669"/>
    <property type="project" value="InterPro"/>
</dbReference>
<comment type="similarity">
    <text evidence="2 6">Belongs to the cytochrome c oxidase subunit 3 family.</text>
</comment>
<reference evidence="9" key="1">
    <citation type="submission" date="2021-11" db="EMBL/GenBank/DDBJ databases">
        <title>Genome sequence.</title>
        <authorList>
            <person name="Sun Q."/>
        </authorList>
    </citation>
    <scope>NUCLEOTIDE SEQUENCE</scope>
    <source>
        <strain evidence="9">JC732</strain>
    </source>
</reference>
<evidence type="ECO:0000256" key="3">
    <source>
        <dbReference type="ARBA" id="ARBA00022692"/>
    </source>
</evidence>
<evidence type="ECO:0000256" key="1">
    <source>
        <dbReference type="ARBA" id="ARBA00004141"/>
    </source>
</evidence>
<dbReference type="GO" id="GO:0004129">
    <property type="term" value="F:cytochrome-c oxidase activity"/>
    <property type="evidence" value="ECO:0007669"/>
    <property type="project" value="InterPro"/>
</dbReference>
<dbReference type="InterPro" id="IPR024791">
    <property type="entry name" value="Cyt_c/ubiquinol_Oxase_su3"/>
</dbReference>
<feature type="transmembrane region" description="Helical" evidence="7">
    <location>
        <begin position="55"/>
        <end position="74"/>
    </location>
</feature>
<dbReference type="PANTHER" id="PTHR11403:SF10">
    <property type="entry name" value="CYTOCHROME C OXIDASE"/>
    <property type="match status" value="1"/>
</dbReference>
<feature type="transmembrane region" description="Helical" evidence="7">
    <location>
        <begin position="129"/>
        <end position="154"/>
    </location>
</feature>
<feature type="transmembrane region" description="Helical" evidence="7">
    <location>
        <begin position="177"/>
        <end position="195"/>
    </location>
</feature>
<organism evidence="9 10">
    <name type="scientific">Blastopirellula sediminis</name>
    <dbReference type="NCBI Taxonomy" id="2894196"/>
    <lineage>
        <taxon>Bacteria</taxon>
        <taxon>Pseudomonadati</taxon>
        <taxon>Planctomycetota</taxon>
        <taxon>Planctomycetia</taxon>
        <taxon>Pirellulales</taxon>
        <taxon>Pirellulaceae</taxon>
        <taxon>Blastopirellula</taxon>
    </lineage>
</organism>
<protein>
    <submittedName>
        <fullName evidence="9">Cytochrome c oxidase subunit 3</fullName>
    </submittedName>
</protein>
<evidence type="ECO:0000259" key="8">
    <source>
        <dbReference type="PROSITE" id="PS50253"/>
    </source>
</evidence>
<name>A0A9X1MLZ5_9BACT</name>
<dbReference type="SUPFAM" id="SSF81452">
    <property type="entry name" value="Cytochrome c oxidase subunit III-like"/>
    <property type="match status" value="1"/>
</dbReference>
<dbReference type="RefSeq" id="WP_230217526.1">
    <property type="nucleotide sequence ID" value="NZ_JAJKFT010000004.1"/>
</dbReference>
<dbReference type="AlphaFoldDB" id="A0A9X1MLZ5"/>
<dbReference type="CDD" id="cd00386">
    <property type="entry name" value="Heme_Cu_Oxidase_III_like"/>
    <property type="match status" value="1"/>
</dbReference>
<comment type="caution">
    <text evidence="9">The sequence shown here is derived from an EMBL/GenBank/DDBJ whole genome shotgun (WGS) entry which is preliminary data.</text>
</comment>
<evidence type="ECO:0000313" key="10">
    <source>
        <dbReference type="Proteomes" id="UP001139103"/>
    </source>
</evidence>
<evidence type="ECO:0000256" key="7">
    <source>
        <dbReference type="SAM" id="Phobius"/>
    </source>
</evidence>
<dbReference type="InterPro" id="IPR013833">
    <property type="entry name" value="Cyt_c_oxidase_su3_a-hlx"/>
</dbReference>
<feature type="domain" description="Heme-copper oxidase subunit III family profile" evidence="8">
    <location>
        <begin position="18"/>
        <end position="196"/>
    </location>
</feature>
<dbReference type="GO" id="GO:0005886">
    <property type="term" value="C:plasma membrane"/>
    <property type="evidence" value="ECO:0007669"/>
    <property type="project" value="UniProtKB-SubCell"/>
</dbReference>
<evidence type="ECO:0000256" key="4">
    <source>
        <dbReference type="ARBA" id="ARBA00022989"/>
    </source>
</evidence>
<keyword evidence="4 7" id="KW-1133">Transmembrane helix</keyword>
<feature type="transmembrane region" description="Helical" evidence="7">
    <location>
        <begin position="94"/>
        <end position="117"/>
    </location>
</feature>
<dbReference type="Pfam" id="PF00510">
    <property type="entry name" value="COX3"/>
    <property type="match status" value="1"/>
</dbReference>
<evidence type="ECO:0000256" key="6">
    <source>
        <dbReference type="RuleBase" id="RU003376"/>
    </source>
</evidence>
<dbReference type="InterPro" id="IPR000298">
    <property type="entry name" value="Cyt_c_oxidase-like_su3"/>
</dbReference>
<dbReference type="Gene3D" id="1.20.120.80">
    <property type="entry name" value="Cytochrome c oxidase, subunit III, four-helix bundle"/>
    <property type="match status" value="1"/>
</dbReference>
<gene>
    <name evidence="9" type="ORF">LOC68_08040</name>
</gene>
<keyword evidence="10" id="KW-1185">Reference proteome</keyword>
<feature type="transmembrane region" description="Helical" evidence="7">
    <location>
        <begin position="20"/>
        <end position="43"/>
    </location>
</feature>
<keyword evidence="3 6" id="KW-0812">Transmembrane</keyword>
<dbReference type="InterPro" id="IPR035973">
    <property type="entry name" value="Cyt_c_oxidase_su3-like_sf"/>
</dbReference>
<proteinExistence type="inferred from homology"/>
<dbReference type="PROSITE" id="PS50253">
    <property type="entry name" value="COX3"/>
    <property type="match status" value="1"/>
</dbReference>
<dbReference type="EMBL" id="JAJKFT010000004">
    <property type="protein sequence ID" value="MCC9628342.1"/>
    <property type="molecule type" value="Genomic_DNA"/>
</dbReference>
<accession>A0A9X1MLZ5</accession>
<dbReference type="Proteomes" id="UP001139103">
    <property type="component" value="Unassembled WGS sequence"/>
</dbReference>
<sequence length="196" mass="22024">MIKDSLSVLPMRRDIYQLRLGFFLFIATLTVFFAASLIGYLLIRFSDSADRAVSLNGVPVSLWVSTVFMFGVGYSLHRAVGAVRFEKQTWFRRWLFIAGGMALVFLVFQSLGLRRLLAEHDASGGDIKMYGLMFFLVLVHALHVIGGLTTLAVVTNRANRDGYDHENYVGVSICADYWHFLDAVWVVMLIVFAVTG</sequence>